<dbReference type="InterPro" id="IPR054656">
    <property type="entry name" value="DVU_1557-like"/>
</dbReference>
<gene>
    <name evidence="2" type="ORF">SPSIL_006590</name>
</gene>
<dbReference type="InterPro" id="IPR055902">
    <property type="entry name" value="DUF7479"/>
</dbReference>
<dbReference type="NCBIfam" id="NF045645">
    <property type="entry name" value="DVU_1557_fam"/>
    <property type="match status" value="1"/>
</dbReference>
<organism evidence="2 3">
    <name type="scientific">Sporomusa silvacetica DSM 10669</name>
    <dbReference type="NCBI Taxonomy" id="1123289"/>
    <lineage>
        <taxon>Bacteria</taxon>
        <taxon>Bacillati</taxon>
        <taxon>Bacillota</taxon>
        <taxon>Negativicutes</taxon>
        <taxon>Selenomonadales</taxon>
        <taxon>Sporomusaceae</taxon>
        <taxon>Sporomusa</taxon>
    </lineage>
</organism>
<evidence type="ECO:0000259" key="1">
    <source>
        <dbReference type="Pfam" id="PF24292"/>
    </source>
</evidence>
<dbReference type="EMBL" id="CP155573">
    <property type="protein sequence ID" value="XFO64557.1"/>
    <property type="molecule type" value="Genomic_DNA"/>
</dbReference>
<feature type="domain" description="DUF7479" evidence="1">
    <location>
        <begin position="5"/>
        <end position="63"/>
    </location>
</feature>
<evidence type="ECO:0000313" key="2">
    <source>
        <dbReference type="EMBL" id="XFO64557.1"/>
    </source>
</evidence>
<reference evidence="2" key="1">
    <citation type="submission" date="2024-05" db="EMBL/GenBank/DDBJ databases">
        <title>Isolation and characterization of Sporomusa carbonis sp. nov., a carboxydotrophic hydrogenogen in the genus of Sporomusa isolated from a charcoal burning pile.</title>
        <authorList>
            <person name="Boeer T."/>
            <person name="Rosenbaum F."/>
            <person name="Eysell L."/>
            <person name="Mueller V."/>
            <person name="Daniel R."/>
            <person name="Poehlein A."/>
        </authorList>
    </citation>
    <scope>NUCLEOTIDE SEQUENCE [LARGE SCALE GENOMIC DNA]</scope>
    <source>
        <strain evidence="2">DSM 10669</strain>
    </source>
</reference>
<evidence type="ECO:0000313" key="3">
    <source>
        <dbReference type="Proteomes" id="UP000216752"/>
    </source>
</evidence>
<dbReference type="RefSeq" id="WP_094605706.1">
    <property type="nucleotide sequence ID" value="NZ_CP155573.1"/>
</dbReference>
<sequence>MKDDELFCTKCNERLVPLKTTFKYLKHEFYVDLPRCPICGLVYVSEELAQGKMAEVEIQLEDK</sequence>
<proteinExistence type="predicted"/>
<protein>
    <recommendedName>
        <fullName evidence="1">DUF7479 domain-containing protein</fullName>
    </recommendedName>
</protein>
<keyword evidence="3" id="KW-1185">Reference proteome</keyword>
<accession>A0ABZ3IGE3</accession>
<dbReference type="Proteomes" id="UP000216752">
    <property type="component" value="Chromosome"/>
</dbReference>
<name>A0ABZ3IGE3_9FIRM</name>
<dbReference type="Pfam" id="PF24292">
    <property type="entry name" value="DUF7479"/>
    <property type="match status" value="1"/>
</dbReference>